<gene>
    <name evidence="1" type="ORF">CARN4_0594</name>
</gene>
<name>E6Q230_9ZZZZ</name>
<keyword evidence="1" id="KW-0540">Nuclease</keyword>
<dbReference type="EMBL" id="CABO01000016">
    <property type="protein sequence ID" value="CBI01240.1"/>
    <property type="molecule type" value="Genomic_DNA"/>
</dbReference>
<keyword evidence="1" id="KW-0255">Endonuclease</keyword>
<organism evidence="1">
    <name type="scientific">mine drainage metagenome</name>
    <dbReference type="NCBI Taxonomy" id="410659"/>
    <lineage>
        <taxon>unclassified sequences</taxon>
        <taxon>metagenomes</taxon>
        <taxon>ecological metagenomes</taxon>
    </lineage>
</organism>
<accession>E6Q230</accession>
<proteinExistence type="inferred from homology"/>
<dbReference type="GO" id="GO:0003676">
    <property type="term" value="F:nucleic acid binding"/>
    <property type="evidence" value="ECO:0007669"/>
    <property type="project" value="InterPro"/>
</dbReference>
<dbReference type="PANTHER" id="PTHR34039:SF1">
    <property type="entry name" value="UPF0102 PROTEIN YRAN"/>
    <property type="match status" value="1"/>
</dbReference>
<dbReference type="AlphaFoldDB" id="E6Q230"/>
<dbReference type="NCBIfam" id="NF009150">
    <property type="entry name" value="PRK12497.1-3"/>
    <property type="match status" value="1"/>
</dbReference>
<dbReference type="InterPro" id="IPR003509">
    <property type="entry name" value="UPF0102_YraN-like"/>
</dbReference>
<evidence type="ECO:0000313" key="1">
    <source>
        <dbReference type="EMBL" id="CBI01240.1"/>
    </source>
</evidence>
<comment type="caution">
    <text evidence="1">The sequence shown here is derived from an EMBL/GenBank/DDBJ whole genome shotgun (WGS) entry which is preliminary data.</text>
</comment>
<sequence>MSRRRQAIGRAGEERAETLLGKAGYRLLARNLRLPGGEIDLLFLDGSTLVVVEVKRRESSDYGSALAAVGRSKRATLRRIAADYAQIVAPHARVRFDVVAIDGERMTHYRNAF</sequence>
<reference evidence="1" key="1">
    <citation type="submission" date="2009-10" db="EMBL/GenBank/DDBJ databases">
        <title>Diversity of trophic interactions inside an arsenic-rich microbial ecosystem.</title>
        <authorList>
            <person name="Bertin P.N."/>
            <person name="Heinrich-Salmeron A."/>
            <person name="Pelletier E."/>
            <person name="Goulhen-Chollet F."/>
            <person name="Arsene-Ploetze F."/>
            <person name="Gallien S."/>
            <person name="Calteau A."/>
            <person name="Vallenet D."/>
            <person name="Casiot C."/>
            <person name="Chane-Woon-Ming B."/>
            <person name="Giloteaux L."/>
            <person name="Barakat M."/>
            <person name="Bonnefoy V."/>
            <person name="Bruneel O."/>
            <person name="Chandler M."/>
            <person name="Cleiss J."/>
            <person name="Duran R."/>
            <person name="Elbaz-Poulichet F."/>
            <person name="Fonknechten N."/>
            <person name="Lauga B."/>
            <person name="Mornico D."/>
            <person name="Ortet P."/>
            <person name="Schaeffer C."/>
            <person name="Siguier P."/>
            <person name="Alexander Thil Smith A."/>
            <person name="Van Dorsselaer A."/>
            <person name="Weissenbach J."/>
            <person name="Medigue C."/>
            <person name="Le Paslier D."/>
        </authorList>
    </citation>
    <scope>NUCLEOTIDE SEQUENCE</scope>
</reference>
<dbReference type="Gene3D" id="3.40.1350.10">
    <property type="match status" value="1"/>
</dbReference>
<dbReference type="InterPro" id="IPR011856">
    <property type="entry name" value="tRNA_endonuc-like_dom_sf"/>
</dbReference>
<dbReference type="PANTHER" id="PTHR34039">
    <property type="entry name" value="UPF0102 PROTEIN YRAN"/>
    <property type="match status" value="1"/>
</dbReference>
<dbReference type="Pfam" id="PF02021">
    <property type="entry name" value="UPF0102"/>
    <property type="match status" value="1"/>
</dbReference>
<dbReference type="SUPFAM" id="SSF52980">
    <property type="entry name" value="Restriction endonuclease-like"/>
    <property type="match status" value="1"/>
</dbReference>
<keyword evidence="1" id="KW-0378">Hydrolase</keyword>
<dbReference type="InterPro" id="IPR011335">
    <property type="entry name" value="Restrct_endonuc-II-like"/>
</dbReference>
<protein>
    <submittedName>
        <fullName evidence="1">Putative endonuclease</fullName>
    </submittedName>
</protein>
<dbReference type="GO" id="GO:0004519">
    <property type="term" value="F:endonuclease activity"/>
    <property type="evidence" value="ECO:0007669"/>
    <property type="project" value="UniProtKB-KW"/>
</dbReference>
<dbReference type="HAMAP" id="MF_00048">
    <property type="entry name" value="UPF0102"/>
    <property type="match status" value="1"/>
</dbReference>